<dbReference type="PANTHER" id="PTHR43178:SF5">
    <property type="entry name" value="LIPOAMIDE ACYLTRANSFERASE COMPONENT OF BRANCHED-CHAIN ALPHA-KETO ACID DEHYDROGENASE COMPLEX, MITOCHONDRIAL"/>
    <property type="match status" value="1"/>
</dbReference>
<proteinExistence type="predicted"/>
<dbReference type="PANTHER" id="PTHR43178">
    <property type="entry name" value="DIHYDROLIPOAMIDE ACETYLTRANSFERASE COMPONENT OF PYRUVATE DEHYDROGENASE COMPLEX"/>
    <property type="match status" value="1"/>
</dbReference>
<evidence type="ECO:0000259" key="5">
    <source>
        <dbReference type="Pfam" id="PF00198"/>
    </source>
</evidence>
<dbReference type="InterPro" id="IPR023213">
    <property type="entry name" value="CAT-like_dom_sf"/>
</dbReference>
<evidence type="ECO:0000256" key="4">
    <source>
        <dbReference type="SAM" id="MobiDB-lite"/>
    </source>
</evidence>
<dbReference type="Gene3D" id="3.30.559.10">
    <property type="entry name" value="Chloramphenicol acetyltransferase-like domain"/>
    <property type="match status" value="1"/>
</dbReference>
<dbReference type="Pfam" id="PF00198">
    <property type="entry name" value="2-oxoacid_dh"/>
    <property type="match status" value="1"/>
</dbReference>
<feature type="domain" description="2-oxoacid dehydrogenase acyltransferase catalytic" evidence="5">
    <location>
        <begin position="177"/>
        <end position="252"/>
    </location>
</feature>
<dbReference type="SUPFAM" id="SSF52777">
    <property type="entry name" value="CoA-dependent acyltransferases"/>
    <property type="match status" value="1"/>
</dbReference>
<comment type="cofactor">
    <cofactor evidence="1">
        <name>(R)-lipoate</name>
        <dbReference type="ChEBI" id="CHEBI:83088"/>
    </cofactor>
</comment>
<dbReference type="RefSeq" id="WP_388106220.1">
    <property type="nucleotide sequence ID" value="NZ_JBIAHM010000005.1"/>
</dbReference>
<dbReference type="Proteomes" id="UP001601303">
    <property type="component" value="Unassembled WGS sequence"/>
</dbReference>
<comment type="caution">
    <text evidence="6">The sequence shown here is derived from an EMBL/GenBank/DDBJ whole genome shotgun (WGS) entry which is preliminary data.</text>
</comment>
<evidence type="ECO:0000256" key="1">
    <source>
        <dbReference type="ARBA" id="ARBA00001938"/>
    </source>
</evidence>
<evidence type="ECO:0000313" key="6">
    <source>
        <dbReference type="EMBL" id="MFE9599990.1"/>
    </source>
</evidence>
<dbReference type="InterPro" id="IPR050743">
    <property type="entry name" value="2-oxoacid_DH_E2_comp"/>
</dbReference>
<keyword evidence="2" id="KW-0808">Transferase</keyword>
<protein>
    <submittedName>
        <fullName evidence="6">2-oxo acid dehydrogenase subunit E2</fullName>
    </submittedName>
</protein>
<dbReference type="EMBL" id="JBIAHM010000005">
    <property type="protein sequence ID" value="MFE9599990.1"/>
    <property type="molecule type" value="Genomic_DNA"/>
</dbReference>
<name>A0ABW6M5A2_9ACTN</name>
<dbReference type="InterPro" id="IPR001078">
    <property type="entry name" value="2-oxoacid_DH_actylTfrase"/>
</dbReference>
<keyword evidence="3" id="KW-0012">Acyltransferase</keyword>
<accession>A0ABW6M5A2</accession>
<feature type="region of interest" description="Disordered" evidence="4">
    <location>
        <begin position="251"/>
        <end position="281"/>
    </location>
</feature>
<sequence>MSSRYTAAARPARERLHTLYFLEGIRAFAPVFLDTEVDMAHVRAHRAQERQEGRRYSVVTYVLHTAARVLDTHPHANAAMHGRFRPRVAEYTSVNGKLTLDATVSGRRVVLSAVLPSLERAGLEEIQRQVDHYRDGVPDEMPEFAGVRTLHKLPRWLGRRAFRHTVGPLSARAERLGTFSVTSLGHRPVDGFHSVGGTTITLGLGRITDRPVVREGIVTVAPVMRLSLSFDHRVIDGAEAADVLAEVKAGLEGFGPTPDGTTDDGAERTDAAEDLVGSEER</sequence>
<evidence type="ECO:0000256" key="2">
    <source>
        <dbReference type="ARBA" id="ARBA00022679"/>
    </source>
</evidence>
<gene>
    <name evidence="6" type="ORF">ACFYNQ_15630</name>
</gene>
<reference evidence="6 7" key="1">
    <citation type="submission" date="2024-10" db="EMBL/GenBank/DDBJ databases">
        <title>The Natural Products Discovery Center: Release of the First 8490 Sequenced Strains for Exploring Actinobacteria Biosynthetic Diversity.</title>
        <authorList>
            <person name="Kalkreuter E."/>
            <person name="Kautsar S.A."/>
            <person name="Yang D."/>
            <person name="Bader C.D."/>
            <person name="Teijaro C.N."/>
            <person name="Fluegel L."/>
            <person name="Davis C.M."/>
            <person name="Simpson J.R."/>
            <person name="Lauterbach L."/>
            <person name="Steele A.D."/>
            <person name="Gui C."/>
            <person name="Meng S."/>
            <person name="Li G."/>
            <person name="Viehrig K."/>
            <person name="Ye F."/>
            <person name="Su P."/>
            <person name="Kiefer A.F."/>
            <person name="Nichols A."/>
            <person name="Cepeda A.J."/>
            <person name="Yan W."/>
            <person name="Fan B."/>
            <person name="Jiang Y."/>
            <person name="Adhikari A."/>
            <person name="Zheng C.-J."/>
            <person name="Schuster L."/>
            <person name="Cowan T.M."/>
            <person name="Smanski M.J."/>
            <person name="Chevrette M.G."/>
            <person name="De Carvalho L.P.S."/>
            <person name="Shen B."/>
        </authorList>
    </citation>
    <scope>NUCLEOTIDE SEQUENCE [LARGE SCALE GENOMIC DNA]</scope>
    <source>
        <strain evidence="6 7">NPDC006488</strain>
    </source>
</reference>
<evidence type="ECO:0000313" key="7">
    <source>
        <dbReference type="Proteomes" id="UP001601303"/>
    </source>
</evidence>
<organism evidence="6 7">
    <name type="scientific">Streptomyces hokutonensis</name>
    <dbReference type="NCBI Taxonomy" id="1306990"/>
    <lineage>
        <taxon>Bacteria</taxon>
        <taxon>Bacillati</taxon>
        <taxon>Actinomycetota</taxon>
        <taxon>Actinomycetes</taxon>
        <taxon>Kitasatosporales</taxon>
        <taxon>Streptomycetaceae</taxon>
        <taxon>Streptomyces</taxon>
    </lineage>
</organism>
<keyword evidence="7" id="KW-1185">Reference proteome</keyword>
<feature type="compositionally biased region" description="Acidic residues" evidence="4">
    <location>
        <begin position="272"/>
        <end position="281"/>
    </location>
</feature>
<evidence type="ECO:0000256" key="3">
    <source>
        <dbReference type="ARBA" id="ARBA00023315"/>
    </source>
</evidence>